<comment type="caution">
    <text evidence="2">The sequence shown here is derived from an EMBL/GenBank/DDBJ whole genome shotgun (WGS) entry which is preliminary data.</text>
</comment>
<feature type="region of interest" description="Disordered" evidence="1">
    <location>
        <begin position="1"/>
        <end position="25"/>
    </location>
</feature>
<dbReference type="AlphaFoldDB" id="A0A7X1ZES9"/>
<feature type="region of interest" description="Disordered" evidence="1">
    <location>
        <begin position="76"/>
        <end position="118"/>
    </location>
</feature>
<accession>A0A7X1ZES9</accession>
<sequence length="118" mass="11521">MATRGGAGSVRDRAEAAPGSLDEARLDTESYAQALRIGQEEESGSRFPSVLVAGLATIAAAALALPMLGVGVGTSGDDASVASAGGSPPSAADLADIAPAAGGEPEPSLFEKIADALR</sequence>
<protein>
    <submittedName>
        <fullName evidence="2">Uncharacterized protein</fullName>
    </submittedName>
</protein>
<gene>
    <name evidence="2" type="ORF">GHC57_09215</name>
</gene>
<evidence type="ECO:0000313" key="3">
    <source>
        <dbReference type="Proteomes" id="UP000434582"/>
    </source>
</evidence>
<feature type="compositionally biased region" description="Low complexity" evidence="1">
    <location>
        <begin position="76"/>
        <end position="101"/>
    </location>
</feature>
<dbReference type="RefSeq" id="WP_153343412.1">
    <property type="nucleotide sequence ID" value="NZ_WIVE01000024.1"/>
</dbReference>
<proteinExistence type="predicted"/>
<dbReference type="EMBL" id="WIVE01000024">
    <property type="protein sequence ID" value="MQX36694.1"/>
    <property type="molecule type" value="Genomic_DNA"/>
</dbReference>
<dbReference type="Proteomes" id="UP000434582">
    <property type="component" value="Unassembled WGS sequence"/>
</dbReference>
<evidence type="ECO:0000256" key="1">
    <source>
        <dbReference type="SAM" id="MobiDB-lite"/>
    </source>
</evidence>
<name>A0A7X1ZES9_9PROT</name>
<keyword evidence="3" id="KW-1185">Reference proteome</keyword>
<organism evidence="2 3">
    <name type="scientific">Roseospira navarrensis</name>
    <dbReference type="NCBI Taxonomy" id="140058"/>
    <lineage>
        <taxon>Bacteria</taxon>
        <taxon>Pseudomonadati</taxon>
        <taxon>Pseudomonadota</taxon>
        <taxon>Alphaproteobacteria</taxon>
        <taxon>Rhodospirillales</taxon>
        <taxon>Rhodospirillaceae</taxon>
        <taxon>Roseospira</taxon>
    </lineage>
</organism>
<evidence type="ECO:0000313" key="2">
    <source>
        <dbReference type="EMBL" id="MQX36694.1"/>
    </source>
</evidence>
<reference evidence="2 3" key="1">
    <citation type="submission" date="2019-10" db="EMBL/GenBank/DDBJ databases">
        <title>Draft whole-genome sequence of the purple nonsulfur photosynthetic bacterium Roseospira navarrensis DSM 15114.</title>
        <authorList>
            <person name="Kyndt J.A."/>
            <person name="Meyer T.E."/>
        </authorList>
    </citation>
    <scope>NUCLEOTIDE SEQUENCE [LARGE SCALE GENOMIC DNA]</scope>
    <source>
        <strain evidence="2 3">DSM 15114</strain>
    </source>
</reference>